<gene>
    <name evidence="3" type="ORF">ABZV61_19290</name>
</gene>
<organism evidence="3 4">
    <name type="scientific">Streptomyces sp. 900116325</name>
    <dbReference type="NCBI Taxonomy" id="3154295"/>
    <lineage>
        <taxon>Bacteria</taxon>
        <taxon>Bacillati</taxon>
        <taxon>Actinomycetota</taxon>
        <taxon>Actinomycetes</taxon>
        <taxon>Kitasatosporales</taxon>
        <taxon>Streptomycetaceae</taxon>
        <taxon>Streptomyces</taxon>
    </lineage>
</organism>
<protein>
    <recommendedName>
        <fullName evidence="5">Integral membrane protein</fullName>
    </recommendedName>
</protein>
<feature type="region of interest" description="Disordered" evidence="1">
    <location>
        <begin position="293"/>
        <end position="324"/>
    </location>
</feature>
<accession>A0ABV2UAM6</accession>
<keyword evidence="2" id="KW-1133">Transmembrane helix</keyword>
<keyword evidence="4" id="KW-1185">Reference proteome</keyword>
<feature type="transmembrane region" description="Helical" evidence="2">
    <location>
        <begin position="208"/>
        <end position="232"/>
    </location>
</feature>
<feature type="transmembrane region" description="Helical" evidence="2">
    <location>
        <begin position="262"/>
        <end position="283"/>
    </location>
</feature>
<evidence type="ECO:0008006" key="5">
    <source>
        <dbReference type="Google" id="ProtNLM"/>
    </source>
</evidence>
<keyword evidence="2" id="KW-0812">Transmembrane</keyword>
<evidence type="ECO:0000313" key="4">
    <source>
        <dbReference type="Proteomes" id="UP001550044"/>
    </source>
</evidence>
<sequence>MRTNISAALSAVVLVLLAVLVPLSALSAWVDLEIDNPDRYVAVMEPLASDPGVQDTMSTLITDEATKQIDPGLLQGASLGFLRGAVRSFTTTDAFRSAWVAANRTAHEALTAALNGESGKDVRMDLAPVMQQAKQNLVDSGVPFADEFPVRRTDITLLSADRADQLRQTFRPLRAGGIWPAVGTLLFAGATVLLAAARGGPGRRGSALAALAATAVVGLGFALGALVLRGAIAVARNRVLAGVPGSDRDGAAAVYDALTSSLLTAVWIVLAAGLAVALCAVFARMWAGRRSARPETAAPGTGSGPLTPLTARGPAPGNSSGHDR</sequence>
<name>A0ABV2UAM6_9ACTN</name>
<evidence type="ECO:0000256" key="1">
    <source>
        <dbReference type="SAM" id="MobiDB-lite"/>
    </source>
</evidence>
<keyword evidence="2" id="KW-0472">Membrane</keyword>
<feature type="transmembrane region" description="Helical" evidence="2">
    <location>
        <begin position="177"/>
        <end position="196"/>
    </location>
</feature>
<reference evidence="3 4" key="1">
    <citation type="submission" date="2024-06" db="EMBL/GenBank/DDBJ databases">
        <title>The Natural Products Discovery Center: Release of the First 8490 Sequenced Strains for Exploring Actinobacteria Biosynthetic Diversity.</title>
        <authorList>
            <person name="Kalkreuter E."/>
            <person name="Kautsar S.A."/>
            <person name="Yang D."/>
            <person name="Bader C.D."/>
            <person name="Teijaro C.N."/>
            <person name="Fluegel L."/>
            <person name="Davis C.M."/>
            <person name="Simpson J.R."/>
            <person name="Lauterbach L."/>
            <person name="Steele A.D."/>
            <person name="Gui C."/>
            <person name="Meng S."/>
            <person name="Li G."/>
            <person name="Viehrig K."/>
            <person name="Ye F."/>
            <person name="Su P."/>
            <person name="Kiefer A.F."/>
            <person name="Nichols A."/>
            <person name="Cepeda A.J."/>
            <person name="Yan W."/>
            <person name="Fan B."/>
            <person name="Jiang Y."/>
            <person name="Adhikari A."/>
            <person name="Zheng C.-J."/>
            <person name="Schuster L."/>
            <person name="Cowan T.M."/>
            <person name="Smanski M.J."/>
            <person name="Chevrette M.G."/>
            <person name="De Carvalho L.P.S."/>
            <person name="Shen B."/>
        </authorList>
    </citation>
    <scope>NUCLEOTIDE SEQUENCE [LARGE SCALE GENOMIC DNA]</scope>
    <source>
        <strain evidence="3 4">NPDC005137</strain>
    </source>
</reference>
<evidence type="ECO:0000256" key="2">
    <source>
        <dbReference type="SAM" id="Phobius"/>
    </source>
</evidence>
<dbReference type="Proteomes" id="UP001550044">
    <property type="component" value="Unassembled WGS sequence"/>
</dbReference>
<comment type="caution">
    <text evidence="3">The sequence shown here is derived from an EMBL/GenBank/DDBJ whole genome shotgun (WGS) entry which is preliminary data.</text>
</comment>
<evidence type="ECO:0000313" key="3">
    <source>
        <dbReference type="EMBL" id="MET8434900.1"/>
    </source>
</evidence>
<dbReference type="EMBL" id="JBEXIP010000014">
    <property type="protein sequence ID" value="MET8434900.1"/>
    <property type="molecule type" value="Genomic_DNA"/>
</dbReference>
<dbReference type="RefSeq" id="WP_356710333.1">
    <property type="nucleotide sequence ID" value="NZ_JBEXIP010000014.1"/>
</dbReference>
<proteinExistence type="predicted"/>